<protein>
    <submittedName>
        <fullName evidence="1">Uncharacterized protein</fullName>
    </submittedName>
</protein>
<sequence>MARLEATAWAASRVPPAYRLRCSPPPSRGALLRPSALACALLGSPTRRVFAMTLLAITRAGRPSAAWGAVART</sequence>
<dbReference type="EMBL" id="MU277227">
    <property type="protein sequence ID" value="KAI0059288.1"/>
    <property type="molecule type" value="Genomic_DNA"/>
</dbReference>
<evidence type="ECO:0000313" key="2">
    <source>
        <dbReference type="Proteomes" id="UP000814140"/>
    </source>
</evidence>
<organism evidence="1 2">
    <name type="scientific">Artomyces pyxidatus</name>
    <dbReference type="NCBI Taxonomy" id="48021"/>
    <lineage>
        <taxon>Eukaryota</taxon>
        <taxon>Fungi</taxon>
        <taxon>Dikarya</taxon>
        <taxon>Basidiomycota</taxon>
        <taxon>Agaricomycotina</taxon>
        <taxon>Agaricomycetes</taxon>
        <taxon>Russulales</taxon>
        <taxon>Auriscalpiaceae</taxon>
        <taxon>Artomyces</taxon>
    </lineage>
</organism>
<comment type="caution">
    <text evidence="1">The sequence shown here is derived from an EMBL/GenBank/DDBJ whole genome shotgun (WGS) entry which is preliminary data.</text>
</comment>
<dbReference type="Proteomes" id="UP000814140">
    <property type="component" value="Unassembled WGS sequence"/>
</dbReference>
<reference evidence="1" key="1">
    <citation type="submission" date="2021-03" db="EMBL/GenBank/DDBJ databases">
        <authorList>
            <consortium name="DOE Joint Genome Institute"/>
            <person name="Ahrendt S."/>
            <person name="Looney B.P."/>
            <person name="Miyauchi S."/>
            <person name="Morin E."/>
            <person name="Drula E."/>
            <person name="Courty P.E."/>
            <person name="Chicoki N."/>
            <person name="Fauchery L."/>
            <person name="Kohler A."/>
            <person name="Kuo A."/>
            <person name="Labutti K."/>
            <person name="Pangilinan J."/>
            <person name="Lipzen A."/>
            <person name="Riley R."/>
            <person name="Andreopoulos W."/>
            <person name="He G."/>
            <person name="Johnson J."/>
            <person name="Barry K.W."/>
            <person name="Grigoriev I.V."/>
            <person name="Nagy L."/>
            <person name="Hibbett D."/>
            <person name="Henrissat B."/>
            <person name="Matheny P.B."/>
            <person name="Labbe J."/>
            <person name="Martin F."/>
        </authorList>
    </citation>
    <scope>NUCLEOTIDE SEQUENCE</scope>
    <source>
        <strain evidence="1">HHB10654</strain>
    </source>
</reference>
<proteinExistence type="predicted"/>
<keyword evidence="2" id="KW-1185">Reference proteome</keyword>
<gene>
    <name evidence="1" type="ORF">BV25DRAFT_1918540</name>
</gene>
<name>A0ACB8STU9_9AGAM</name>
<reference evidence="1" key="2">
    <citation type="journal article" date="2022" name="New Phytol.">
        <title>Evolutionary transition to the ectomycorrhizal habit in the genomes of a hyperdiverse lineage of mushroom-forming fungi.</title>
        <authorList>
            <person name="Looney B."/>
            <person name="Miyauchi S."/>
            <person name="Morin E."/>
            <person name="Drula E."/>
            <person name="Courty P.E."/>
            <person name="Kohler A."/>
            <person name="Kuo A."/>
            <person name="LaButti K."/>
            <person name="Pangilinan J."/>
            <person name="Lipzen A."/>
            <person name="Riley R."/>
            <person name="Andreopoulos W."/>
            <person name="He G."/>
            <person name="Johnson J."/>
            <person name="Nolan M."/>
            <person name="Tritt A."/>
            <person name="Barry K.W."/>
            <person name="Grigoriev I.V."/>
            <person name="Nagy L.G."/>
            <person name="Hibbett D."/>
            <person name="Henrissat B."/>
            <person name="Matheny P.B."/>
            <person name="Labbe J."/>
            <person name="Martin F.M."/>
        </authorList>
    </citation>
    <scope>NUCLEOTIDE SEQUENCE</scope>
    <source>
        <strain evidence="1">HHB10654</strain>
    </source>
</reference>
<accession>A0ACB8STU9</accession>
<evidence type="ECO:0000313" key="1">
    <source>
        <dbReference type="EMBL" id="KAI0059288.1"/>
    </source>
</evidence>